<keyword evidence="1" id="KW-0812">Transmembrane</keyword>
<comment type="caution">
    <text evidence="3">The sequence shown here is derived from an EMBL/GenBank/DDBJ whole genome shotgun (WGS) entry which is preliminary data.</text>
</comment>
<dbReference type="EMBL" id="JBHRWN010000002">
    <property type="protein sequence ID" value="MFC3477448.1"/>
    <property type="molecule type" value="Genomic_DNA"/>
</dbReference>
<keyword evidence="1" id="KW-1133">Transmembrane helix</keyword>
<evidence type="ECO:0000259" key="2">
    <source>
        <dbReference type="Pfam" id="PF26243"/>
    </source>
</evidence>
<protein>
    <recommendedName>
        <fullName evidence="2">DUF8056 domain-containing protein</fullName>
    </recommendedName>
</protein>
<name>A0ABD5NF15_9EURY</name>
<feature type="transmembrane region" description="Helical" evidence="1">
    <location>
        <begin position="151"/>
        <end position="174"/>
    </location>
</feature>
<dbReference type="GeneID" id="69116624"/>
<feature type="transmembrane region" description="Helical" evidence="1">
    <location>
        <begin position="68"/>
        <end position="89"/>
    </location>
</feature>
<evidence type="ECO:0000256" key="1">
    <source>
        <dbReference type="SAM" id="Phobius"/>
    </source>
</evidence>
<keyword evidence="4" id="KW-1185">Reference proteome</keyword>
<organism evidence="3 4">
    <name type="scientific">Halobacterium litoreum</name>
    <dbReference type="NCBI Taxonomy" id="2039234"/>
    <lineage>
        <taxon>Archaea</taxon>
        <taxon>Methanobacteriati</taxon>
        <taxon>Methanobacteriota</taxon>
        <taxon>Stenosarchaea group</taxon>
        <taxon>Halobacteria</taxon>
        <taxon>Halobacteriales</taxon>
        <taxon>Halobacteriaceae</taxon>
        <taxon>Halobacterium</taxon>
    </lineage>
</organism>
<dbReference type="Proteomes" id="UP001595660">
    <property type="component" value="Unassembled WGS sequence"/>
</dbReference>
<keyword evidence="1" id="KW-0472">Membrane</keyword>
<sequence>MGRFDSYSGLLTAFPYAFRQSDSRLFRSYVVVSGVLGALFAFLMAGALFVLIGNTAGARGGSLTLSRTFYVVVGLFVFIPLVAPVLLVARRHRRETPVGERYDPGLAAAGYLFVLSVYLGVVASMPPTFETNGEVVARPPPSGLFAPVVELLYELPAVASPVVPLVGAVAVYAAHRRFGSKHGNSERA</sequence>
<dbReference type="RefSeq" id="WP_232571426.1">
    <property type="nucleotide sequence ID" value="NZ_CP089466.1"/>
</dbReference>
<evidence type="ECO:0000313" key="3">
    <source>
        <dbReference type="EMBL" id="MFC3477448.1"/>
    </source>
</evidence>
<feature type="domain" description="DUF8056" evidence="2">
    <location>
        <begin position="5"/>
        <end position="178"/>
    </location>
</feature>
<dbReference type="InterPro" id="IPR058369">
    <property type="entry name" value="DUF8056"/>
</dbReference>
<dbReference type="AlphaFoldDB" id="A0ABD5NF15"/>
<proteinExistence type="predicted"/>
<gene>
    <name evidence="3" type="ORF">ACFOKC_06890</name>
</gene>
<evidence type="ECO:0000313" key="4">
    <source>
        <dbReference type="Proteomes" id="UP001595660"/>
    </source>
</evidence>
<accession>A0ABD5NF15</accession>
<feature type="transmembrane region" description="Helical" evidence="1">
    <location>
        <begin position="101"/>
        <end position="121"/>
    </location>
</feature>
<dbReference type="Pfam" id="PF26243">
    <property type="entry name" value="DUF8056"/>
    <property type="match status" value="1"/>
</dbReference>
<feature type="transmembrane region" description="Helical" evidence="1">
    <location>
        <begin position="29"/>
        <end position="56"/>
    </location>
</feature>
<reference evidence="3 4" key="1">
    <citation type="journal article" date="2019" name="Int. J. Syst. Evol. Microbiol.">
        <title>The Global Catalogue of Microorganisms (GCM) 10K type strain sequencing project: providing services to taxonomists for standard genome sequencing and annotation.</title>
        <authorList>
            <consortium name="The Broad Institute Genomics Platform"/>
            <consortium name="The Broad Institute Genome Sequencing Center for Infectious Disease"/>
            <person name="Wu L."/>
            <person name="Ma J."/>
        </authorList>
    </citation>
    <scope>NUCLEOTIDE SEQUENCE [LARGE SCALE GENOMIC DNA]</scope>
    <source>
        <strain evidence="3 4">CGMCC 1.12562</strain>
    </source>
</reference>